<organism evidence="1 2">
    <name type="scientific">Scophthalmus maximus</name>
    <name type="common">Turbot</name>
    <name type="synonym">Psetta maxima</name>
    <dbReference type="NCBI Taxonomy" id="52904"/>
    <lineage>
        <taxon>Eukaryota</taxon>
        <taxon>Metazoa</taxon>
        <taxon>Chordata</taxon>
        <taxon>Craniata</taxon>
        <taxon>Vertebrata</taxon>
        <taxon>Euteleostomi</taxon>
        <taxon>Actinopterygii</taxon>
        <taxon>Neopterygii</taxon>
        <taxon>Teleostei</taxon>
        <taxon>Neoteleostei</taxon>
        <taxon>Acanthomorphata</taxon>
        <taxon>Carangaria</taxon>
        <taxon>Pleuronectiformes</taxon>
        <taxon>Pleuronectoidei</taxon>
        <taxon>Scophthalmidae</taxon>
        <taxon>Scophthalmus</taxon>
    </lineage>
</organism>
<evidence type="ECO:0000313" key="1">
    <source>
        <dbReference type="EMBL" id="AWP02796.1"/>
    </source>
</evidence>
<protein>
    <recommendedName>
        <fullName evidence="3">Ig-like domain-containing protein</fullName>
    </recommendedName>
</protein>
<evidence type="ECO:0000313" key="2">
    <source>
        <dbReference type="Proteomes" id="UP000246464"/>
    </source>
</evidence>
<sequence length="271" mass="29732">MQFLPVQRAQVDHIPPAATHQRMPLLRSCSEGVFCFPPGTFQEIHVEAIPPPKLTANTPEITETDTVTLNCLSPSNPSPSQCYFYTGGESTKIFSCMKRLTGTELLQMAQQSSPAEVKVTCFYTNMYGDIPSEHSPSFTITIKNRTVGRPHALTPLTPTKVLTVTARNAEEHLITSSLTTVKPTSETVTANQDTSISVASATKPPVNLTSGDNVRDGAMSCRSFLHADNEKPNRREPQNENSVIYHQYATISDEPYASAPKEMVYSTLQPV</sequence>
<dbReference type="AlphaFoldDB" id="A0A2U9BGD3"/>
<evidence type="ECO:0008006" key="3">
    <source>
        <dbReference type="Google" id="ProtNLM"/>
    </source>
</evidence>
<dbReference type="Gene3D" id="2.60.40.10">
    <property type="entry name" value="Immunoglobulins"/>
    <property type="match status" value="1"/>
</dbReference>
<dbReference type="SUPFAM" id="SSF48726">
    <property type="entry name" value="Immunoglobulin"/>
    <property type="match status" value="1"/>
</dbReference>
<dbReference type="InterPro" id="IPR013783">
    <property type="entry name" value="Ig-like_fold"/>
</dbReference>
<proteinExistence type="predicted"/>
<gene>
    <name evidence="1" type="ORF">SMAX5B_002366</name>
</gene>
<dbReference type="EMBL" id="CP026248">
    <property type="protein sequence ID" value="AWP02796.1"/>
    <property type="molecule type" value="Genomic_DNA"/>
</dbReference>
<dbReference type="InterPro" id="IPR036179">
    <property type="entry name" value="Ig-like_dom_sf"/>
</dbReference>
<accession>A0A2U9BGD3</accession>
<keyword evidence="2" id="KW-1185">Reference proteome</keyword>
<reference evidence="1 2" key="1">
    <citation type="submission" date="2017-12" db="EMBL/GenBank/DDBJ databases">
        <title>Integrating genomic resources of turbot (Scophthalmus maximus) in depth evaluation of genetic and physical mapping variation across individuals.</title>
        <authorList>
            <person name="Martinez P."/>
        </authorList>
    </citation>
    <scope>NUCLEOTIDE SEQUENCE [LARGE SCALE GENOMIC DNA]</scope>
</reference>
<dbReference type="Proteomes" id="UP000246464">
    <property type="component" value="Chromosome 6"/>
</dbReference>
<name>A0A2U9BGD3_SCOMX</name>